<organism evidence="3 4">
    <name type="scientific">Desulforhopalus singaporensis</name>
    <dbReference type="NCBI Taxonomy" id="91360"/>
    <lineage>
        <taxon>Bacteria</taxon>
        <taxon>Pseudomonadati</taxon>
        <taxon>Thermodesulfobacteriota</taxon>
        <taxon>Desulfobulbia</taxon>
        <taxon>Desulfobulbales</taxon>
        <taxon>Desulfocapsaceae</taxon>
        <taxon>Desulforhopalus</taxon>
    </lineage>
</organism>
<dbReference type="EMBL" id="FNJI01000008">
    <property type="protein sequence ID" value="SDO95422.1"/>
    <property type="molecule type" value="Genomic_DNA"/>
</dbReference>
<dbReference type="STRING" id="91360.SAMN05660330_01420"/>
<feature type="domain" description="Terminase large subunit GpA endonuclease" evidence="2">
    <location>
        <begin position="282"/>
        <end position="562"/>
    </location>
</feature>
<dbReference type="Pfam" id="PF05876">
    <property type="entry name" value="GpA_ATPase"/>
    <property type="match status" value="1"/>
</dbReference>
<feature type="domain" description="Phage terminase large subunit GpA ATPase" evidence="1">
    <location>
        <begin position="6"/>
        <end position="256"/>
    </location>
</feature>
<dbReference type="RefSeq" id="WP_176761119.1">
    <property type="nucleotide sequence ID" value="NZ_FNJI01000008.1"/>
</dbReference>
<accession>A0A1H0NRI3</accession>
<sequence length="589" mass="67851">MAGSLMKMEVTPHVVGQLDAADRPFVRCVVVCAGPQSAKSTMVDSYMGYRMDRAPGPALSVYPDKLTAEKNCRKRIHTMIDMSPRLRRLKTGNRDDITNLSVKLSTMEFLMGWSGSAISLSNESIMLLDLQEVDKYPESPNKKEAGTIEVAETRVIAFPNSYKIFITSTPTTENGPIWQALTVECEVIYDYYAKCPYCGKVQHMVFENIKWPKGDDGHSIDYRDIFREKLAWYECEECSAKWSDYDRNQAIQTKSWYERRSDGKRGLKLEEHLEKFRPAYIGFHQPSWISSRVSLSKVAADWLRIKDPRRDKNQQRKARKNFYNKHKAEAWLEREVTRTDDMLLALKDDRPAGVVPGKNKVAGLVFGADTQDDGFWYSIYAIGYGKVPERWLVQDGFVFSFDDLEAVLWENVYKDTDGNIYPVQFGLLDSMGHRTSEVYDFCDGFPGLILPSKGERTMATPYNYADVEFYPGTEKKKFPGNLKRVRVNTTHYKDKLDGLFRVKAADPGALRFHSEISEDFVFQMLAEERDENGVWVNDKNRANHQWDCGVLALVAADIKGIRFWPTPEEAQQVVKPIRQRKQKQKRQRW</sequence>
<evidence type="ECO:0000313" key="3">
    <source>
        <dbReference type="EMBL" id="SDO95422.1"/>
    </source>
</evidence>
<dbReference type="InterPro" id="IPR046453">
    <property type="entry name" value="GpA_ATPase"/>
</dbReference>
<evidence type="ECO:0000259" key="1">
    <source>
        <dbReference type="Pfam" id="PF05876"/>
    </source>
</evidence>
<dbReference type="AlphaFoldDB" id="A0A1H0NRI3"/>
<evidence type="ECO:0000259" key="2">
    <source>
        <dbReference type="Pfam" id="PF20454"/>
    </source>
</evidence>
<keyword evidence="4" id="KW-1185">Reference proteome</keyword>
<dbReference type="Proteomes" id="UP000199073">
    <property type="component" value="Unassembled WGS sequence"/>
</dbReference>
<proteinExistence type="predicted"/>
<evidence type="ECO:0000313" key="4">
    <source>
        <dbReference type="Proteomes" id="UP000199073"/>
    </source>
</evidence>
<dbReference type="Pfam" id="PF20454">
    <property type="entry name" value="GpA_nuclease"/>
    <property type="match status" value="1"/>
</dbReference>
<dbReference type="GO" id="GO:0016887">
    <property type="term" value="F:ATP hydrolysis activity"/>
    <property type="evidence" value="ECO:0007669"/>
    <property type="project" value="InterPro"/>
</dbReference>
<reference evidence="3 4" key="1">
    <citation type="submission" date="2016-10" db="EMBL/GenBank/DDBJ databases">
        <authorList>
            <person name="de Groot N.N."/>
        </authorList>
    </citation>
    <scope>NUCLEOTIDE SEQUENCE [LARGE SCALE GENOMIC DNA]</scope>
    <source>
        <strain evidence="3 4">DSM 12130</strain>
    </source>
</reference>
<gene>
    <name evidence="3" type="ORF">SAMN05660330_01420</name>
</gene>
<dbReference type="GO" id="GO:0004519">
    <property type="term" value="F:endonuclease activity"/>
    <property type="evidence" value="ECO:0007669"/>
    <property type="project" value="InterPro"/>
</dbReference>
<name>A0A1H0NRI3_9BACT</name>
<dbReference type="InterPro" id="IPR046454">
    <property type="entry name" value="GpA_endonuclease"/>
</dbReference>
<protein>
    <submittedName>
        <fullName evidence="3">Phage terminase, large subunit GpA</fullName>
    </submittedName>
</protein>